<keyword evidence="7" id="KW-1185">Reference proteome</keyword>
<dbReference type="PANTHER" id="PTHR30204:SF69">
    <property type="entry name" value="MERR-FAMILY TRANSCRIPTIONAL REGULATOR"/>
    <property type="match status" value="1"/>
</dbReference>
<feature type="domain" description="HTH merR-type" evidence="5">
    <location>
        <begin position="1"/>
        <end position="70"/>
    </location>
</feature>
<dbReference type="InterPro" id="IPR047057">
    <property type="entry name" value="MerR_fam"/>
</dbReference>
<keyword evidence="1" id="KW-0678">Repressor</keyword>
<dbReference type="InterPro" id="IPR000551">
    <property type="entry name" value="MerR-type_HTH_dom"/>
</dbReference>
<dbReference type="Gene3D" id="1.10.1660.10">
    <property type="match status" value="1"/>
</dbReference>
<evidence type="ECO:0000256" key="2">
    <source>
        <dbReference type="ARBA" id="ARBA00023015"/>
    </source>
</evidence>
<dbReference type="EMBL" id="JBHRTR010000054">
    <property type="protein sequence ID" value="MFC3231375.1"/>
    <property type="molecule type" value="Genomic_DNA"/>
</dbReference>
<evidence type="ECO:0000256" key="1">
    <source>
        <dbReference type="ARBA" id="ARBA00022491"/>
    </source>
</evidence>
<dbReference type="SMART" id="SM00422">
    <property type="entry name" value="HTH_MERR"/>
    <property type="match status" value="1"/>
</dbReference>
<dbReference type="RefSeq" id="WP_379906847.1">
    <property type="nucleotide sequence ID" value="NZ_JBHRTR010000054.1"/>
</dbReference>
<evidence type="ECO:0000256" key="3">
    <source>
        <dbReference type="ARBA" id="ARBA00023125"/>
    </source>
</evidence>
<organism evidence="6 7">
    <name type="scientific">Marinibaculum pumilum</name>
    <dbReference type="NCBI Taxonomy" id="1766165"/>
    <lineage>
        <taxon>Bacteria</taxon>
        <taxon>Pseudomonadati</taxon>
        <taxon>Pseudomonadota</taxon>
        <taxon>Alphaproteobacteria</taxon>
        <taxon>Rhodospirillales</taxon>
        <taxon>Rhodospirillaceae</taxon>
        <taxon>Marinibaculum</taxon>
    </lineage>
</organism>
<evidence type="ECO:0000313" key="6">
    <source>
        <dbReference type="EMBL" id="MFC3231375.1"/>
    </source>
</evidence>
<proteinExistence type="predicted"/>
<dbReference type="PRINTS" id="PR00040">
    <property type="entry name" value="HTHMERR"/>
</dbReference>
<dbReference type="Proteomes" id="UP001595528">
    <property type="component" value="Unassembled WGS sequence"/>
</dbReference>
<keyword evidence="3" id="KW-0238">DNA-binding</keyword>
<evidence type="ECO:0000256" key="4">
    <source>
        <dbReference type="ARBA" id="ARBA00023163"/>
    </source>
</evidence>
<dbReference type="PROSITE" id="PS50937">
    <property type="entry name" value="HTH_MERR_2"/>
    <property type="match status" value="1"/>
</dbReference>
<dbReference type="InterPro" id="IPR009061">
    <property type="entry name" value="DNA-bd_dom_put_sf"/>
</dbReference>
<dbReference type="PANTHER" id="PTHR30204">
    <property type="entry name" value="REDOX-CYCLING DRUG-SENSING TRANSCRIPTIONAL ACTIVATOR SOXR"/>
    <property type="match status" value="1"/>
</dbReference>
<keyword evidence="2" id="KW-0805">Transcription regulation</keyword>
<name>A0ABV7LAP7_9PROT</name>
<reference evidence="7" key="1">
    <citation type="journal article" date="2019" name="Int. J. Syst. Evol. Microbiol.">
        <title>The Global Catalogue of Microorganisms (GCM) 10K type strain sequencing project: providing services to taxonomists for standard genome sequencing and annotation.</title>
        <authorList>
            <consortium name="The Broad Institute Genomics Platform"/>
            <consortium name="The Broad Institute Genome Sequencing Center for Infectious Disease"/>
            <person name="Wu L."/>
            <person name="Ma J."/>
        </authorList>
    </citation>
    <scope>NUCLEOTIDE SEQUENCE [LARGE SCALE GENOMIC DNA]</scope>
    <source>
        <strain evidence="7">KCTC 42964</strain>
    </source>
</reference>
<gene>
    <name evidence="6" type="ORF">ACFOGJ_29275</name>
</gene>
<comment type="caution">
    <text evidence="6">The sequence shown here is derived from an EMBL/GenBank/DDBJ whole genome shotgun (WGS) entry which is preliminary data.</text>
</comment>
<keyword evidence="4" id="KW-0804">Transcription</keyword>
<protein>
    <submittedName>
        <fullName evidence="6">MerR family transcriptional regulator</fullName>
    </submittedName>
</protein>
<evidence type="ECO:0000259" key="5">
    <source>
        <dbReference type="PROSITE" id="PS50937"/>
    </source>
</evidence>
<accession>A0ABV7LAP7</accession>
<evidence type="ECO:0000313" key="7">
    <source>
        <dbReference type="Proteomes" id="UP001595528"/>
    </source>
</evidence>
<sequence>MHAIGVAAARSGLTIETIRYYERAGVTASPHRTAAGRRLYSEHQIAALRFIKRCRDLGFSIADAKALLELSDDPQRECGPAGELARRHLSVTRQKLAELSKLEAALQQVVTACEADAAQCPLLLKLLEPD</sequence>
<dbReference type="SUPFAM" id="SSF46955">
    <property type="entry name" value="Putative DNA-binding domain"/>
    <property type="match status" value="1"/>
</dbReference>
<dbReference type="Pfam" id="PF13411">
    <property type="entry name" value="MerR_1"/>
    <property type="match status" value="1"/>
</dbReference>